<dbReference type="PANTHER" id="PTHR11808:SF80">
    <property type="entry name" value="CYSTATHIONINE GAMMA-LYASE"/>
    <property type="match status" value="1"/>
</dbReference>
<organism evidence="5 6">
    <name type="scientific">Paraclostridium ghonii</name>
    <dbReference type="NCBI Taxonomy" id="29358"/>
    <lineage>
        <taxon>Bacteria</taxon>
        <taxon>Bacillati</taxon>
        <taxon>Bacillota</taxon>
        <taxon>Clostridia</taxon>
        <taxon>Peptostreptococcales</taxon>
        <taxon>Peptostreptococcaceae</taxon>
        <taxon>Paraclostridium</taxon>
    </lineage>
</organism>
<dbReference type="InterPro" id="IPR054542">
    <property type="entry name" value="Cys_met_metab_PP"/>
</dbReference>
<comment type="caution">
    <text evidence="5">The sequence shown here is derived from an EMBL/GenBank/DDBJ whole genome shotgun (WGS) entry which is preliminary data.</text>
</comment>
<keyword evidence="6" id="KW-1185">Reference proteome</keyword>
<evidence type="ECO:0000313" key="6">
    <source>
        <dbReference type="Proteomes" id="UP001232584"/>
    </source>
</evidence>
<dbReference type="InterPro" id="IPR015422">
    <property type="entry name" value="PyrdxlP-dep_Trfase_small"/>
</dbReference>
<evidence type="ECO:0000256" key="4">
    <source>
        <dbReference type="RuleBase" id="RU362118"/>
    </source>
</evidence>
<dbReference type="InterPro" id="IPR000277">
    <property type="entry name" value="Cys/Met-Metab_PyrdxlP-dep_enz"/>
</dbReference>
<dbReference type="Gene3D" id="3.40.640.10">
    <property type="entry name" value="Type I PLP-dependent aspartate aminotransferase-like (Major domain)"/>
    <property type="match status" value="1"/>
</dbReference>
<dbReference type="Gene3D" id="3.90.1150.10">
    <property type="entry name" value="Aspartate Aminotransferase, domain 1"/>
    <property type="match status" value="1"/>
</dbReference>
<keyword evidence="5" id="KW-0456">Lyase</keyword>
<gene>
    <name evidence="5" type="ORF">QOZ92_002217</name>
</gene>
<dbReference type="PANTHER" id="PTHR11808">
    <property type="entry name" value="TRANS-SULFURATION ENZYME FAMILY MEMBER"/>
    <property type="match status" value="1"/>
</dbReference>
<comment type="cofactor">
    <cofactor evidence="1 4">
        <name>pyridoxal 5'-phosphate</name>
        <dbReference type="ChEBI" id="CHEBI:597326"/>
    </cofactor>
</comment>
<proteinExistence type="inferred from homology"/>
<evidence type="ECO:0000256" key="2">
    <source>
        <dbReference type="ARBA" id="ARBA00009077"/>
    </source>
</evidence>
<dbReference type="RefSeq" id="WP_307507711.1">
    <property type="nucleotide sequence ID" value="NZ_BAAACE010000012.1"/>
</dbReference>
<dbReference type="EC" id="4.4.1.11" evidence="5"/>
<evidence type="ECO:0000256" key="3">
    <source>
        <dbReference type="ARBA" id="ARBA00022898"/>
    </source>
</evidence>
<dbReference type="EMBL" id="JAUSWG010000009">
    <property type="protein sequence ID" value="MDQ0557099.1"/>
    <property type="molecule type" value="Genomic_DNA"/>
</dbReference>
<dbReference type="InterPro" id="IPR015421">
    <property type="entry name" value="PyrdxlP-dep_Trfase_major"/>
</dbReference>
<evidence type="ECO:0000313" key="5">
    <source>
        <dbReference type="EMBL" id="MDQ0557099.1"/>
    </source>
</evidence>
<dbReference type="Pfam" id="PF01053">
    <property type="entry name" value="Cys_Met_Meta_PP"/>
    <property type="match status" value="1"/>
</dbReference>
<dbReference type="PIRSF" id="PIRSF001434">
    <property type="entry name" value="CGS"/>
    <property type="match status" value="1"/>
</dbReference>
<sequence length="386" mass="42137">MNNNNNYDLETKLVHGGHSSDASTGALASPIYQTATFAAKTVEHFEELCQTWGYVYTRECNPNLSELEIKLSLLEGGENAIVSASGMGAIASTVLALVKSGDHVICSDGVFSHTKILMGELLTKFGVEVTFVNAVDTENISRELKENTKFVYIETPLNPTLDLVDIKAICEIAHKNKSLVIVDSTFATPIIQQPIKLGADLVIHSLTKFMNGHGDALGGVVIGSKELIDLVRWPSLCCFTGASLPPMNAWLITRGIKTLDMRMKRHCENALHLATFLEDKDCVEIVKYPGLKSHPQHELCKSQMNGLGGGIVSFKLKENINGLTRDEASRELINSLKLVTIATSLGEEHTLVQMNGDNLIRIALGLESHKDIINDFEQAIQNVLGV</sequence>
<reference evidence="5 6" key="1">
    <citation type="submission" date="2023-07" db="EMBL/GenBank/DDBJ databases">
        <title>Genomic Encyclopedia of Type Strains, Phase IV (KMG-IV): sequencing the most valuable type-strain genomes for metagenomic binning, comparative biology and taxonomic classification.</title>
        <authorList>
            <person name="Goeker M."/>
        </authorList>
    </citation>
    <scope>NUCLEOTIDE SEQUENCE [LARGE SCALE GENOMIC DNA]</scope>
    <source>
        <strain evidence="5 6">DSM 15049</strain>
    </source>
</reference>
<protein>
    <submittedName>
        <fullName evidence="5">Methionine-gamma-lyase</fullName>
        <ecNumber evidence="5">4.4.1.11</ecNumber>
    </submittedName>
</protein>
<dbReference type="Proteomes" id="UP001232584">
    <property type="component" value="Unassembled WGS sequence"/>
</dbReference>
<dbReference type="SUPFAM" id="SSF53383">
    <property type="entry name" value="PLP-dependent transferases"/>
    <property type="match status" value="1"/>
</dbReference>
<accession>A0ABU0N1Q4</accession>
<dbReference type="GO" id="GO:0018826">
    <property type="term" value="F:methionine gamma-lyase activity"/>
    <property type="evidence" value="ECO:0007669"/>
    <property type="project" value="UniProtKB-EC"/>
</dbReference>
<name>A0ABU0N1Q4_9FIRM</name>
<dbReference type="PROSITE" id="PS00868">
    <property type="entry name" value="CYS_MET_METAB_PP"/>
    <property type="match status" value="1"/>
</dbReference>
<evidence type="ECO:0000256" key="1">
    <source>
        <dbReference type="ARBA" id="ARBA00001933"/>
    </source>
</evidence>
<comment type="similarity">
    <text evidence="2 4">Belongs to the trans-sulfuration enzymes family.</text>
</comment>
<dbReference type="InterPro" id="IPR015424">
    <property type="entry name" value="PyrdxlP-dep_Trfase"/>
</dbReference>
<dbReference type="CDD" id="cd00614">
    <property type="entry name" value="CGS_like"/>
    <property type="match status" value="1"/>
</dbReference>
<keyword evidence="3 4" id="KW-0663">Pyridoxal phosphate</keyword>